<dbReference type="AlphaFoldDB" id="A0A9D4E1Q2"/>
<proteinExistence type="predicted"/>
<dbReference type="Proteomes" id="UP000828390">
    <property type="component" value="Unassembled WGS sequence"/>
</dbReference>
<accession>A0A9D4E1Q2</accession>
<name>A0A9D4E1Q2_DREPO</name>
<reference evidence="1" key="1">
    <citation type="journal article" date="2019" name="bioRxiv">
        <title>The Genome of the Zebra Mussel, Dreissena polymorpha: A Resource for Invasive Species Research.</title>
        <authorList>
            <person name="McCartney M.A."/>
            <person name="Auch B."/>
            <person name="Kono T."/>
            <person name="Mallez S."/>
            <person name="Zhang Y."/>
            <person name="Obille A."/>
            <person name="Becker A."/>
            <person name="Abrahante J.E."/>
            <person name="Garbe J."/>
            <person name="Badalamenti J.P."/>
            <person name="Herman A."/>
            <person name="Mangelson H."/>
            <person name="Liachko I."/>
            <person name="Sullivan S."/>
            <person name="Sone E.D."/>
            <person name="Koren S."/>
            <person name="Silverstein K.A.T."/>
            <person name="Beckman K.B."/>
            <person name="Gohl D.M."/>
        </authorList>
    </citation>
    <scope>NUCLEOTIDE SEQUENCE</scope>
    <source>
        <strain evidence="1">Duluth1</strain>
        <tissue evidence="1">Whole animal</tissue>
    </source>
</reference>
<comment type="caution">
    <text evidence="1">The sequence shown here is derived from an EMBL/GenBank/DDBJ whole genome shotgun (WGS) entry which is preliminary data.</text>
</comment>
<evidence type="ECO:0000313" key="1">
    <source>
        <dbReference type="EMBL" id="KAH3770162.1"/>
    </source>
</evidence>
<protein>
    <submittedName>
        <fullName evidence="1">Uncharacterized protein</fullName>
    </submittedName>
</protein>
<sequence length="246" mass="28126">MVWHYFPYVIKPIRRSLQIDQHERIENPRWKPESLCVTTVVLYKRALLAVKCHSKDSRLGELLNVLAMHLMHEITHTDRQRVHLLRSHGADFESFEDMRPRTSSMPTKSSYRKPLLHHQHHRYHRSHVALKIAHDDLYTVRTFEMNAKGQIMKKSDSVWSKSSISIVSSDVDVPSNLGSSSSHNSLGLDEVSMHPRTCCVLIVGASGVGKTAIAQQFQTSEYLGGFDTSRGKNQFAMHNVLLNDKM</sequence>
<keyword evidence="2" id="KW-1185">Reference proteome</keyword>
<dbReference type="EMBL" id="JAIWYP010000009">
    <property type="protein sequence ID" value="KAH3770162.1"/>
    <property type="molecule type" value="Genomic_DNA"/>
</dbReference>
<organism evidence="1 2">
    <name type="scientific">Dreissena polymorpha</name>
    <name type="common">Zebra mussel</name>
    <name type="synonym">Mytilus polymorpha</name>
    <dbReference type="NCBI Taxonomy" id="45954"/>
    <lineage>
        <taxon>Eukaryota</taxon>
        <taxon>Metazoa</taxon>
        <taxon>Spiralia</taxon>
        <taxon>Lophotrochozoa</taxon>
        <taxon>Mollusca</taxon>
        <taxon>Bivalvia</taxon>
        <taxon>Autobranchia</taxon>
        <taxon>Heteroconchia</taxon>
        <taxon>Euheterodonta</taxon>
        <taxon>Imparidentia</taxon>
        <taxon>Neoheterodontei</taxon>
        <taxon>Myida</taxon>
        <taxon>Dreissenoidea</taxon>
        <taxon>Dreissenidae</taxon>
        <taxon>Dreissena</taxon>
    </lineage>
</organism>
<reference evidence="1" key="2">
    <citation type="submission" date="2020-11" db="EMBL/GenBank/DDBJ databases">
        <authorList>
            <person name="McCartney M.A."/>
            <person name="Auch B."/>
            <person name="Kono T."/>
            <person name="Mallez S."/>
            <person name="Becker A."/>
            <person name="Gohl D.M."/>
            <person name="Silverstein K.A.T."/>
            <person name="Koren S."/>
            <person name="Bechman K.B."/>
            <person name="Herman A."/>
            <person name="Abrahante J.E."/>
            <person name="Garbe J."/>
        </authorList>
    </citation>
    <scope>NUCLEOTIDE SEQUENCE</scope>
    <source>
        <strain evidence="1">Duluth1</strain>
        <tissue evidence="1">Whole animal</tissue>
    </source>
</reference>
<gene>
    <name evidence="1" type="ORF">DPMN_171445</name>
</gene>
<evidence type="ECO:0000313" key="2">
    <source>
        <dbReference type="Proteomes" id="UP000828390"/>
    </source>
</evidence>